<evidence type="ECO:0000256" key="1">
    <source>
        <dbReference type="SAM" id="MobiDB-lite"/>
    </source>
</evidence>
<evidence type="ECO:0000259" key="2">
    <source>
        <dbReference type="Pfam" id="PF24361"/>
    </source>
</evidence>
<reference evidence="3 4" key="1">
    <citation type="submission" date="2024-08" db="EMBL/GenBank/DDBJ databases">
        <title>Gnathostoma spinigerum genome.</title>
        <authorList>
            <person name="Gonzalez-Bertolin B."/>
            <person name="Monzon S."/>
            <person name="Zaballos A."/>
            <person name="Jimenez P."/>
            <person name="Dekumyoy P."/>
            <person name="Varona S."/>
            <person name="Cuesta I."/>
            <person name="Sumanam S."/>
            <person name="Adisakwattana P."/>
            <person name="Gasser R.B."/>
            <person name="Hernandez-Gonzalez A."/>
            <person name="Young N.D."/>
            <person name="Perteguer M.J."/>
        </authorList>
    </citation>
    <scope>NUCLEOTIDE SEQUENCE [LARGE SCALE GENOMIC DNA]</scope>
    <source>
        <strain evidence="3">AL3</strain>
        <tissue evidence="3">Liver</tissue>
    </source>
</reference>
<feature type="compositionally biased region" description="Polar residues" evidence="1">
    <location>
        <begin position="36"/>
        <end position="47"/>
    </location>
</feature>
<feature type="compositionally biased region" description="Polar residues" evidence="1">
    <location>
        <begin position="1"/>
        <end position="10"/>
    </location>
</feature>
<feature type="compositionally biased region" description="Basic and acidic residues" evidence="1">
    <location>
        <begin position="19"/>
        <end position="28"/>
    </location>
</feature>
<dbReference type="Proteomes" id="UP001608902">
    <property type="component" value="Unassembled WGS sequence"/>
</dbReference>
<comment type="caution">
    <text evidence="3">The sequence shown here is derived from an EMBL/GenBank/DDBJ whole genome shotgun (WGS) entry which is preliminary data.</text>
</comment>
<name>A0ABD6EP23_9BILA</name>
<sequence length="186" mass="20595">MSNCNVSGNIPNKPVSAVSDRKQYKENHFGGLPSARRSNSPQRPLSDQTGLLSRIAADDFLSSGKSETGTQTDDFLSYAYITEFLEESGILAASREAEAHASAESYQPVSKKDAELAEAVDFIVRFRHPNPITVNELSSLICGILGPSIRRFELPVSWANFVCRFCRNVWVDRISDDVCLRYGSSR</sequence>
<dbReference type="AlphaFoldDB" id="A0ABD6EP23"/>
<evidence type="ECO:0000313" key="4">
    <source>
        <dbReference type="Proteomes" id="UP001608902"/>
    </source>
</evidence>
<protein>
    <recommendedName>
        <fullName evidence="2">DUF7517 domain-containing protein</fullName>
    </recommendedName>
</protein>
<feature type="domain" description="DUF7517" evidence="2">
    <location>
        <begin position="66"/>
        <end position="168"/>
    </location>
</feature>
<evidence type="ECO:0000313" key="3">
    <source>
        <dbReference type="EMBL" id="MFH4979181.1"/>
    </source>
</evidence>
<accession>A0ABD6EP23</accession>
<proteinExistence type="predicted"/>
<keyword evidence="4" id="KW-1185">Reference proteome</keyword>
<dbReference type="Pfam" id="PF24361">
    <property type="entry name" value="DUF7517"/>
    <property type="match status" value="1"/>
</dbReference>
<feature type="region of interest" description="Disordered" evidence="1">
    <location>
        <begin position="1"/>
        <end position="47"/>
    </location>
</feature>
<dbReference type="EMBL" id="JBGFUD010003929">
    <property type="protein sequence ID" value="MFH4979181.1"/>
    <property type="molecule type" value="Genomic_DNA"/>
</dbReference>
<gene>
    <name evidence="3" type="ORF">AB6A40_005890</name>
</gene>
<dbReference type="InterPro" id="IPR055939">
    <property type="entry name" value="DUF7517"/>
</dbReference>
<organism evidence="3 4">
    <name type="scientific">Gnathostoma spinigerum</name>
    <dbReference type="NCBI Taxonomy" id="75299"/>
    <lineage>
        <taxon>Eukaryota</taxon>
        <taxon>Metazoa</taxon>
        <taxon>Ecdysozoa</taxon>
        <taxon>Nematoda</taxon>
        <taxon>Chromadorea</taxon>
        <taxon>Rhabditida</taxon>
        <taxon>Spirurina</taxon>
        <taxon>Gnathostomatomorpha</taxon>
        <taxon>Gnathostomatoidea</taxon>
        <taxon>Gnathostomatidae</taxon>
        <taxon>Gnathostoma</taxon>
    </lineage>
</organism>